<dbReference type="InterPro" id="IPR036420">
    <property type="entry name" value="BRCT_dom_sf"/>
</dbReference>
<keyword evidence="11" id="KW-0238">DNA-binding</keyword>
<evidence type="ECO:0000256" key="8">
    <source>
        <dbReference type="ARBA" id="ARBA00022705"/>
    </source>
</evidence>
<accession>A0A168KJM8</accession>
<dbReference type="PANTHER" id="PTHR11276:SF28">
    <property type="entry name" value="DNA POLYMERASE LAMBDA"/>
    <property type="match status" value="1"/>
</dbReference>
<dbReference type="EMBL" id="AZHF01000001">
    <property type="protein sequence ID" value="OAA81790.1"/>
    <property type="molecule type" value="Genomic_DNA"/>
</dbReference>
<evidence type="ECO:0000256" key="6">
    <source>
        <dbReference type="ARBA" id="ARBA00022679"/>
    </source>
</evidence>
<sequence>MAQQQPSLEAKRAFFTHFKTLPHSDDEDDVGSGSAEGQSDEDVLDPREQRMRQRHRRFFRKTSPRPMPDDVPPLEKADNKSNGPPDTVQATPEDDAVVVTSSARATPVSKKPTKASSKRHRNVVDDLLEDDGDDEVEIIGETPIDTTKRQRSSAKITTSIPMTKRIPPKLASSSSLLRVGATLASAASTTKKRKKDVQVTLRPEGEQIFKGLIFYYIPDNEIAPARRLRIQKAREYGAVRTSDAAEATHVIVDRDIVYEDAKKVVATMRGERRVKGVVVVSEDYPIECVQFKALLDWKQKRYRLAEQPEDDVTHSETIQMEKKDKEVKSNVNLKEKLQLKEPQQNPKKWDYAPKSTPPNASDESPGIDSQPIMLDAATASEGGYDQEAARAESNQRDSIAPGDELSEMIDMMQEFKDLPLDHDDEDETTSAAVSESGSDDDQESQRKAPATKKASAGAFEERFACARSGPLDAHTANPNARTVEVLQSMLAYYERISDQWRVLAYRKAIATLKRQPVRVASEQDALRLPGIGPRLAAKIEEIATTDRLRRLEYAEQDGSDAVLKLFLGIYGVGPALAAQWAARGMRTFEDVQSQVRLTPGQKMGMERYRDLNTKIPRDEVEALAQVVRDAAAQVDGAVELTVGGSYRRGAPASSDIDFIVTKANTASEAELVPFLRELVSRLQACQFLVATLAADSNIWQGCCVLPRGSGVWRRVDFLLVPATQMGAALIYFTGDDVFNRSLRLLAQKKGMKLNQRGLYRRVGGRELRTTEEDLIEGASERRIFEILGVSWREPTQRWC</sequence>
<dbReference type="PROSITE" id="PS00522">
    <property type="entry name" value="DNA_POLYMERASE_X"/>
    <property type="match status" value="1"/>
</dbReference>
<dbReference type="InterPro" id="IPR028207">
    <property type="entry name" value="DNA_pol_B_palm_palm"/>
</dbReference>
<evidence type="ECO:0000256" key="5">
    <source>
        <dbReference type="ARBA" id="ARBA00022634"/>
    </source>
</evidence>
<dbReference type="Pfam" id="PF10391">
    <property type="entry name" value="DNA_pol_lambd_f"/>
    <property type="match status" value="1"/>
</dbReference>
<keyword evidence="12" id="KW-0234">DNA repair</keyword>
<evidence type="ECO:0000256" key="3">
    <source>
        <dbReference type="ARBA" id="ARBA00012417"/>
    </source>
</evidence>
<dbReference type="GO" id="GO:0006303">
    <property type="term" value="P:double-strand break repair via nonhomologous end joining"/>
    <property type="evidence" value="ECO:0007669"/>
    <property type="project" value="TreeGrafter"/>
</dbReference>
<evidence type="ECO:0000256" key="9">
    <source>
        <dbReference type="ARBA" id="ARBA00022763"/>
    </source>
</evidence>
<dbReference type="SUPFAM" id="SSF81301">
    <property type="entry name" value="Nucleotidyltransferase"/>
    <property type="match status" value="1"/>
</dbReference>
<dbReference type="Gene3D" id="3.40.50.10190">
    <property type="entry name" value="BRCT domain"/>
    <property type="match status" value="1"/>
</dbReference>
<dbReference type="InterPro" id="IPR002008">
    <property type="entry name" value="DNA_pol_X_beta-like"/>
</dbReference>
<dbReference type="InterPro" id="IPR019843">
    <property type="entry name" value="DNA_pol-X_BS"/>
</dbReference>
<evidence type="ECO:0000256" key="11">
    <source>
        <dbReference type="ARBA" id="ARBA00023125"/>
    </source>
</evidence>
<dbReference type="InterPro" id="IPR022312">
    <property type="entry name" value="DNA_pol_X"/>
</dbReference>
<keyword evidence="8" id="KW-0235">DNA replication</keyword>
<dbReference type="GO" id="GO:0006260">
    <property type="term" value="P:DNA replication"/>
    <property type="evidence" value="ECO:0007669"/>
    <property type="project" value="UniProtKB-KW"/>
</dbReference>
<dbReference type="GO" id="GO:0003677">
    <property type="term" value="F:DNA binding"/>
    <property type="evidence" value="ECO:0007669"/>
    <property type="project" value="UniProtKB-KW"/>
</dbReference>
<dbReference type="Proteomes" id="UP000076881">
    <property type="component" value="Unassembled WGS sequence"/>
</dbReference>
<dbReference type="EC" id="2.7.7.7" evidence="3"/>
<evidence type="ECO:0000256" key="12">
    <source>
        <dbReference type="ARBA" id="ARBA00023204"/>
    </source>
</evidence>
<feature type="domain" description="BRCT" evidence="17">
    <location>
        <begin position="204"/>
        <end position="302"/>
    </location>
</feature>
<dbReference type="GO" id="GO:0016829">
    <property type="term" value="F:lyase activity"/>
    <property type="evidence" value="ECO:0007669"/>
    <property type="project" value="UniProtKB-KW"/>
</dbReference>
<dbReference type="Pfam" id="PF14792">
    <property type="entry name" value="DNA_pol_B_palm"/>
    <property type="match status" value="1"/>
</dbReference>
<evidence type="ECO:0000256" key="2">
    <source>
        <dbReference type="ARBA" id="ARBA00008323"/>
    </source>
</evidence>
<dbReference type="Gene3D" id="1.10.150.110">
    <property type="entry name" value="DNA polymerase beta, N-terminal domain-like"/>
    <property type="match status" value="1"/>
</dbReference>
<comment type="similarity">
    <text evidence="2">Belongs to the DNA polymerase type-X family.</text>
</comment>
<comment type="catalytic activity">
    <reaction evidence="14">
        <text>DNA(n) + a 2'-deoxyribonucleoside 5'-triphosphate = DNA(n+1) + diphosphate</text>
        <dbReference type="Rhea" id="RHEA:22508"/>
        <dbReference type="Rhea" id="RHEA-COMP:17339"/>
        <dbReference type="Rhea" id="RHEA-COMP:17340"/>
        <dbReference type="ChEBI" id="CHEBI:33019"/>
        <dbReference type="ChEBI" id="CHEBI:61560"/>
        <dbReference type="ChEBI" id="CHEBI:173112"/>
        <dbReference type="EC" id="2.7.7.7"/>
    </reaction>
</comment>
<evidence type="ECO:0000256" key="13">
    <source>
        <dbReference type="ARBA" id="ARBA00023239"/>
    </source>
</evidence>
<feature type="region of interest" description="Disordered" evidence="16">
    <location>
        <begin position="420"/>
        <end position="455"/>
    </location>
</feature>
<dbReference type="InterPro" id="IPR043519">
    <property type="entry name" value="NT_sf"/>
</dbReference>
<dbReference type="PANTHER" id="PTHR11276">
    <property type="entry name" value="DNA POLYMERASE TYPE-X FAMILY MEMBER"/>
    <property type="match status" value="1"/>
</dbReference>
<protein>
    <recommendedName>
        <fullName evidence="4">DNA polymerase lambda</fullName>
        <ecNumber evidence="3">2.7.7.7</ecNumber>
    </recommendedName>
</protein>
<dbReference type="PROSITE" id="PS50172">
    <property type="entry name" value="BRCT"/>
    <property type="match status" value="1"/>
</dbReference>
<feature type="compositionally biased region" description="Basic residues" evidence="16">
    <location>
        <begin position="111"/>
        <end position="121"/>
    </location>
</feature>
<dbReference type="Pfam" id="PF14791">
    <property type="entry name" value="DNA_pol_B_thumb"/>
    <property type="match status" value="1"/>
</dbReference>
<feature type="active site" description="Nucleophile; Schiff-base intermediate with DNA; for 5'-dRP lyase activity" evidence="15">
    <location>
        <position position="538"/>
    </location>
</feature>
<evidence type="ECO:0000256" key="16">
    <source>
        <dbReference type="SAM" id="MobiDB-lite"/>
    </source>
</evidence>
<dbReference type="PRINTS" id="PR00869">
    <property type="entry name" value="DNAPOLX"/>
</dbReference>
<keyword evidence="9" id="KW-0227">DNA damage</keyword>
<dbReference type="SUPFAM" id="SSF52113">
    <property type="entry name" value="BRCT domain"/>
    <property type="match status" value="1"/>
</dbReference>
<dbReference type="AlphaFoldDB" id="A0A168KJM8"/>
<evidence type="ECO:0000256" key="15">
    <source>
        <dbReference type="PIRSR" id="PIRSR622312-50"/>
    </source>
</evidence>
<dbReference type="OrthoDB" id="205514at2759"/>
<dbReference type="InterPro" id="IPR002054">
    <property type="entry name" value="DNA-dir_DNA_pol_X"/>
</dbReference>
<keyword evidence="5" id="KW-0237">DNA synthesis</keyword>
<feature type="compositionally biased region" description="Polar residues" evidence="16">
    <location>
        <begin position="80"/>
        <end position="90"/>
    </location>
</feature>
<proteinExistence type="inferred from homology"/>
<feature type="region of interest" description="Disordered" evidence="16">
    <location>
        <begin position="336"/>
        <end position="370"/>
    </location>
</feature>
<comment type="cofactor">
    <cofactor evidence="1">
        <name>Mn(2+)</name>
        <dbReference type="ChEBI" id="CHEBI:29035"/>
    </cofactor>
</comment>
<dbReference type="CDD" id="cd00141">
    <property type="entry name" value="NT_POLXc"/>
    <property type="match status" value="1"/>
</dbReference>
<dbReference type="InterPro" id="IPR018944">
    <property type="entry name" value="DNA_pol_lambd_fingers_domain"/>
</dbReference>
<dbReference type="InterPro" id="IPR010996">
    <property type="entry name" value="HHH_MUS81"/>
</dbReference>
<evidence type="ECO:0000256" key="10">
    <source>
        <dbReference type="ARBA" id="ARBA00022932"/>
    </source>
</evidence>
<keyword evidence="6" id="KW-0808">Transferase</keyword>
<evidence type="ECO:0000256" key="4">
    <source>
        <dbReference type="ARBA" id="ARBA00016513"/>
    </source>
</evidence>
<organism evidence="18 19">
    <name type="scientific">Akanthomyces lecanii RCEF 1005</name>
    <dbReference type="NCBI Taxonomy" id="1081108"/>
    <lineage>
        <taxon>Eukaryota</taxon>
        <taxon>Fungi</taxon>
        <taxon>Dikarya</taxon>
        <taxon>Ascomycota</taxon>
        <taxon>Pezizomycotina</taxon>
        <taxon>Sordariomycetes</taxon>
        <taxon>Hypocreomycetidae</taxon>
        <taxon>Hypocreales</taxon>
        <taxon>Cordycipitaceae</taxon>
        <taxon>Akanthomyces</taxon>
        <taxon>Cordyceps confragosa</taxon>
    </lineage>
</organism>
<evidence type="ECO:0000256" key="7">
    <source>
        <dbReference type="ARBA" id="ARBA00022695"/>
    </source>
</evidence>
<feature type="compositionally biased region" description="Basic residues" evidence="16">
    <location>
        <begin position="52"/>
        <end position="63"/>
    </location>
</feature>
<keyword evidence="19" id="KW-1185">Reference proteome</keyword>
<feature type="region of interest" description="Disordered" evidence="16">
    <location>
        <begin position="1"/>
        <end position="128"/>
    </location>
</feature>
<dbReference type="FunFam" id="1.10.150.110:FF:000005">
    <property type="entry name" value="DNA polymerase POL4"/>
    <property type="match status" value="1"/>
</dbReference>
<evidence type="ECO:0000256" key="1">
    <source>
        <dbReference type="ARBA" id="ARBA00001936"/>
    </source>
</evidence>
<evidence type="ECO:0000259" key="17">
    <source>
        <dbReference type="PROSITE" id="PS50172"/>
    </source>
</evidence>
<keyword evidence="13" id="KW-0456">Lyase</keyword>
<dbReference type="Pfam" id="PF14716">
    <property type="entry name" value="HHH_8"/>
    <property type="match status" value="1"/>
</dbReference>
<dbReference type="SMART" id="SM00483">
    <property type="entry name" value="POLXc"/>
    <property type="match status" value="1"/>
</dbReference>
<dbReference type="PRINTS" id="PR00870">
    <property type="entry name" value="DNAPOLXBETA"/>
</dbReference>
<dbReference type="SUPFAM" id="SSF81585">
    <property type="entry name" value="PsbU/PolX domain-like"/>
    <property type="match status" value="1"/>
</dbReference>
<dbReference type="InterPro" id="IPR001357">
    <property type="entry name" value="BRCT_dom"/>
</dbReference>
<dbReference type="GO" id="GO:0003887">
    <property type="term" value="F:DNA-directed DNA polymerase activity"/>
    <property type="evidence" value="ECO:0007669"/>
    <property type="project" value="UniProtKB-KW"/>
</dbReference>
<reference evidence="18 19" key="1">
    <citation type="journal article" date="2016" name="Genome Biol. Evol.">
        <title>Divergent and convergent evolution of fungal pathogenicity.</title>
        <authorList>
            <person name="Shang Y."/>
            <person name="Xiao G."/>
            <person name="Zheng P."/>
            <person name="Cen K."/>
            <person name="Zhan S."/>
            <person name="Wang C."/>
        </authorList>
    </citation>
    <scope>NUCLEOTIDE SEQUENCE [LARGE SCALE GENOMIC DNA]</scope>
    <source>
        <strain evidence="18 19">RCEF 1005</strain>
    </source>
</reference>
<dbReference type="SUPFAM" id="SSF47802">
    <property type="entry name" value="DNA polymerase beta, N-terminal domain-like"/>
    <property type="match status" value="1"/>
</dbReference>
<dbReference type="Gene3D" id="3.30.460.10">
    <property type="entry name" value="Beta Polymerase, domain 2"/>
    <property type="match status" value="1"/>
</dbReference>
<name>A0A168KJM8_CORDF</name>
<keyword evidence="7" id="KW-0548">Nucleotidyltransferase</keyword>
<evidence type="ECO:0000313" key="19">
    <source>
        <dbReference type="Proteomes" id="UP000076881"/>
    </source>
</evidence>
<gene>
    <name evidence="18" type="ORF">LEL_01335</name>
</gene>
<evidence type="ECO:0000313" key="18">
    <source>
        <dbReference type="EMBL" id="OAA81790.1"/>
    </source>
</evidence>
<dbReference type="InterPro" id="IPR037160">
    <property type="entry name" value="DNA_Pol_thumb_sf"/>
</dbReference>
<dbReference type="STRING" id="1081108.A0A168KJM8"/>
<keyword evidence="10" id="KW-0239">DNA-directed DNA polymerase</keyword>
<evidence type="ECO:0000256" key="14">
    <source>
        <dbReference type="ARBA" id="ARBA00049244"/>
    </source>
</evidence>
<dbReference type="InterPro" id="IPR029398">
    <property type="entry name" value="PolB_thumb"/>
</dbReference>
<dbReference type="Gene3D" id="3.30.210.10">
    <property type="entry name" value="DNA polymerase, thumb domain"/>
    <property type="match status" value="1"/>
</dbReference>
<comment type="caution">
    <text evidence="18">The sequence shown here is derived from an EMBL/GenBank/DDBJ whole genome shotgun (WGS) entry which is preliminary data.</text>
</comment>
<dbReference type="InterPro" id="IPR027421">
    <property type="entry name" value="DNA_pol_lamdba_lyase_dom_sf"/>
</dbReference>
<dbReference type="GO" id="GO:0005634">
    <property type="term" value="C:nucleus"/>
    <property type="evidence" value="ECO:0007669"/>
    <property type="project" value="TreeGrafter"/>
</dbReference>
<dbReference type="Gene3D" id="1.10.150.20">
    <property type="entry name" value="5' to 3' exonuclease, C-terminal subdomain"/>
    <property type="match status" value="1"/>
</dbReference>